<keyword evidence="1" id="KW-0472">Membrane</keyword>
<keyword evidence="1" id="KW-1133">Transmembrane helix</keyword>
<feature type="transmembrane region" description="Helical" evidence="1">
    <location>
        <begin position="21"/>
        <end position="38"/>
    </location>
</feature>
<evidence type="ECO:0000313" key="3">
    <source>
        <dbReference type="EMBL" id="SSX27806.1"/>
    </source>
</evidence>
<name>A0A336KRL2_CULSO</name>
<accession>A0A336KRL2</accession>
<evidence type="ECO:0000313" key="2">
    <source>
        <dbReference type="EMBL" id="SSX07466.1"/>
    </source>
</evidence>
<dbReference type="AlphaFoldDB" id="A0A336KRL2"/>
<reference evidence="2" key="1">
    <citation type="submission" date="2018-04" db="EMBL/GenBank/DDBJ databases">
        <authorList>
            <person name="Go L.Y."/>
            <person name="Mitchell J.A."/>
        </authorList>
    </citation>
    <scope>NUCLEOTIDE SEQUENCE</scope>
    <source>
        <tissue evidence="2">Whole organism</tissue>
    </source>
</reference>
<reference evidence="3" key="2">
    <citation type="submission" date="2018-07" db="EMBL/GenBank/DDBJ databases">
        <authorList>
            <person name="Quirk P.G."/>
            <person name="Krulwich T.A."/>
        </authorList>
    </citation>
    <scope>NUCLEOTIDE SEQUENCE</scope>
</reference>
<protein>
    <submittedName>
        <fullName evidence="2">CSON014859 protein</fullName>
    </submittedName>
</protein>
<proteinExistence type="predicted"/>
<dbReference type="VEuPathDB" id="VectorBase:CSON014859"/>
<organism evidence="2">
    <name type="scientific">Culicoides sonorensis</name>
    <name type="common">Biting midge</name>
    <dbReference type="NCBI Taxonomy" id="179676"/>
    <lineage>
        <taxon>Eukaryota</taxon>
        <taxon>Metazoa</taxon>
        <taxon>Ecdysozoa</taxon>
        <taxon>Arthropoda</taxon>
        <taxon>Hexapoda</taxon>
        <taxon>Insecta</taxon>
        <taxon>Pterygota</taxon>
        <taxon>Neoptera</taxon>
        <taxon>Endopterygota</taxon>
        <taxon>Diptera</taxon>
        <taxon>Nematocera</taxon>
        <taxon>Chironomoidea</taxon>
        <taxon>Ceratopogonidae</taxon>
        <taxon>Ceratopogoninae</taxon>
        <taxon>Culicoides</taxon>
        <taxon>Monoculicoides</taxon>
    </lineage>
</organism>
<sequence>MNLEFCIKRHRNPIHLIKMKFLGHLLLLLGILCVMIKLNDGVPVGSPDIIVKEMRDIPQYHCLRYFKHDIQLMRRCRNHRIVQLVGRPYE</sequence>
<dbReference type="EMBL" id="UFQS01000880">
    <property type="protein sequence ID" value="SSX07466.1"/>
    <property type="molecule type" value="Genomic_DNA"/>
</dbReference>
<gene>
    <name evidence="2" type="primary">CSON014859</name>
</gene>
<evidence type="ECO:0000256" key="1">
    <source>
        <dbReference type="SAM" id="Phobius"/>
    </source>
</evidence>
<dbReference type="EMBL" id="UFQT01000880">
    <property type="protein sequence ID" value="SSX27806.1"/>
    <property type="molecule type" value="Genomic_DNA"/>
</dbReference>
<keyword evidence="1" id="KW-0812">Transmembrane</keyword>